<gene>
    <name evidence="4" type="ORF">DGYR_LOCUS10772</name>
</gene>
<dbReference type="Proteomes" id="UP000549394">
    <property type="component" value="Unassembled WGS sequence"/>
</dbReference>
<dbReference type="AlphaFoldDB" id="A0A7I8W4L1"/>
<dbReference type="GO" id="GO:0006513">
    <property type="term" value="P:protein monoubiquitination"/>
    <property type="evidence" value="ECO:0007669"/>
    <property type="project" value="TreeGrafter"/>
</dbReference>
<dbReference type="InterPro" id="IPR043898">
    <property type="entry name" value="FANCL_d2"/>
</dbReference>
<evidence type="ECO:0000313" key="4">
    <source>
        <dbReference type="EMBL" id="CAD5123045.1"/>
    </source>
</evidence>
<feature type="domain" description="FANCL UBC-like" evidence="2">
    <location>
        <begin position="106"/>
        <end position="194"/>
    </location>
</feature>
<evidence type="ECO:0000259" key="1">
    <source>
        <dbReference type="Pfam" id="PF11793"/>
    </source>
</evidence>
<dbReference type="Gene3D" id="3.30.40.10">
    <property type="entry name" value="Zinc/RING finger domain, C3HC4 (zinc finger)"/>
    <property type="match status" value="1"/>
</dbReference>
<evidence type="ECO:0000259" key="2">
    <source>
        <dbReference type="Pfam" id="PF18890"/>
    </source>
</evidence>
<dbReference type="GO" id="GO:0036297">
    <property type="term" value="P:interstrand cross-link repair"/>
    <property type="evidence" value="ECO:0007669"/>
    <property type="project" value="InterPro"/>
</dbReference>
<evidence type="ECO:0000259" key="3">
    <source>
        <dbReference type="Pfam" id="PF18891"/>
    </source>
</evidence>
<name>A0A7I8W4L1_9ANNE</name>
<feature type="domain" description="FANCL C-terminal" evidence="1">
    <location>
        <begin position="303"/>
        <end position="366"/>
    </location>
</feature>
<evidence type="ECO:0000313" key="5">
    <source>
        <dbReference type="Proteomes" id="UP000549394"/>
    </source>
</evidence>
<organism evidence="4 5">
    <name type="scientific">Dimorphilus gyrociliatus</name>
    <dbReference type="NCBI Taxonomy" id="2664684"/>
    <lineage>
        <taxon>Eukaryota</taxon>
        <taxon>Metazoa</taxon>
        <taxon>Spiralia</taxon>
        <taxon>Lophotrochozoa</taxon>
        <taxon>Annelida</taxon>
        <taxon>Polychaeta</taxon>
        <taxon>Polychaeta incertae sedis</taxon>
        <taxon>Dinophilidae</taxon>
        <taxon>Dimorphilus</taxon>
    </lineage>
</organism>
<dbReference type="SMART" id="SM01197">
    <property type="entry name" value="FANCL_C"/>
    <property type="match status" value="1"/>
</dbReference>
<dbReference type="Gene3D" id="3.10.110.20">
    <property type="entry name" value="RWD domain-like"/>
    <property type="match status" value="1"/>
</dbReference>
<dbReference type="Gene3D" id="3.10.110.10">
    <property type="entry name" value="Ubiquitin Conjugating Enzyme"/>
    <property type="match status" value="1"/>
</dbReference>
<dbReference type="Pfam" id="PF11793">
    <property type="entry name" value="FANCL_C"/>
    <property type="match status" value="1"/>
</dbReference>
<dbReference type="InterPro" id="IPR013083">
    <property type="entry name" value="Znf_RING/FYVE/PHD"/>
</dbReference>
<dbReference type="OrthoDB" id="10263265at2759"/>
<dbReference type="InterPro" id="IPR044037">
    <property type="entry name" value="FANCL_d3"/>
</dbReference>
<dbReference type="InterPro" id="IPR016135">
    <property type="entry name" value="UBQ-conjugating_enzyme/RWD"/>
</dbReference>
<dbReference type="SUPFAM" id="SSF57850">
    <property type="entry name" value="RING/U-box"/>
    <property type="match status" value="1"/>
</dbReference>
<dbReference type="CDD" id="cd23831">
    <property type="entry name" value="DRWD-N_FANCL"/>
    <property type="match status" value="1"/>
</dbReference>
<keyword evidence="5" id="KW-1185">Reference proteome</keyword>
<dbReference type="PANTHER" id="PTHR13206:SF0">
    <property type="entry name" value="E3 UBIQUITIN-PROTEIN LIGASE FANCL"/>
    <property type="match status" value="1"/>
</dbReference>
<dbReference type="InterPro" id="IPR026848">
    <property type="entry name" value="Fancl"/>
</dbReference>
<protein>
    <submittedName>
        <fullName evidence="4">DgyrCDS11424</fullName>
    </submittedName>
</protein>
<accession>A0A7I8W4L1</accession>
<feature type="domain" description="FANCL UBC-like" evidence="3">
    <location>
        <begin position="197"/>
        <end position="292"/>
    </location>
</feature>
<dbReference type="GO" id="GO:0061630">
    <property type="term" value="F:ubiquitin protein ligase activity"/>
    <property type="evidence" value="ECO:0007669"/>
    <property type="project" value="TreeGrafter"/>
</dbReference>
<sequence>MDTKSGELNFTDQYPLIVCLKKDSSRYAGYLRYDDHEIFIDLKKPTDLDKTSWFKCDNIKLRKLTSNIRESLNEESILDNIIHHFYNESKSVINQNSFKDGLHFKNYKRLVDEMAEIGWNRIQYVDADLKEIHLRGIDEADRNHLFKINLDNEYPRVAPIVICSLPEKFDFKWIPEKSKILDIFNEFEESLKKYQYLWKIFDELEEETWVIQPDSSLKYKETFRQIYIEQSVSMTITVDVRCPQSLPTLKFLGPTKDAMKYEKFLHENAHLWNCEESLVSNLESIFEMKFKKRDENPDSSQPECGICLLFNHPESEKIPDTVCQSCQQTYHSACLVKWLYTRPDTRKSMKLVFGKCCLCKKPITVNIQ</sequence>
<dbReference type="InterPro" id="IPR026850">
    <property type="entry name" value="FANCL_C"/>
</dbReference>
<dbReference type="CDD" id="cd23832">
    <property type="entry name" value="DRWD-C_FANCL"/>
    <property type="match status" value="1"/>
</dbReference>
<dbReference type="Pfam" id="PF18890">
    <property type="entry name" value="FANCL_d2"/>
    <property type="match status" value="1"/>
</dbReference>
<dbReference type="Pfam" id="PF18891">
    <property type="entry name" value="FANCL_d3"/>
    <property type="match status" value="1"/>
</dbReference>
<comment type="caution">
    <text evidence="4">The sequence shown here is derived from an EMBL/GenBank/DDBJ whole genome shotgun (WGS) entry which is preliminary data.</text>
</comment>
<dbReference type="InterPro" id="IPR043003">
    <property type="entry name" value="FANCL_d3_sf"/>
</dbReference>
<reference evidence="4 5" key="1">
    <citation type="submission" date="2020-08" db="EMBL/GenBank/DDBJ databases">
        <authorList>
            <person name="Hejnol A."/>
        </authorList>
    </citation>
    <scope>NUCLEOTIDE SEQUENCE [LARGE SCALE GENOMIC DNA]</scope>
</reference>
<dbReference type="GO" id="GO:0043240">
    <property type="term" value="C:Fanconi anaemia nuclear complex"/>
    <property type="evidence" value="ECO:0007669"/>
    <property type="project" value="InterPro"/>
</dbReference>
<proteinExistence type="predicted"/>
<dbReference type="EMBL" id="CAJFCJ010000019">
    <property type="protein sequence ID" value="CAD5123045.1"/>
    <property type="molecule type" value="Genomic_DNA"/>
</dbReference>
<dbReference type="PANTHER" id="PTHR13206">
    <property type="entry name" value="UBIQUITIN LIGASE PROTEIN PHF9 FANCONI ANEMIA GROUP L PROTEIN"/>
    <property type="match status" value="1"/>
</dbReference>